<evidence type="ECO:0000256" key="3">
    <source>
        <dbReference type="ARBA" id="ARBA00022679"/>
    </source>
</evidence>
<feature type="domain" description="O-GlcNAc transferase C-terminal" evidence="6">
    <location>
        <begin position="682"/>
        <end position="850"/>
    </location>
</feature>
<reference evidence="7 8" key="1">
    <citation type="submission" date="2019-02" db="EMBL/GenBank/DDBJ databases">
        <title>Deep-cultivation of Planctomycetes and their phenomic and genomic characterization uncovers novel biology.</title>
        <authorList>
            <person name="Wiegand S."/>
            <person name="Jogler M."/>
            <person name="Boedeker C."/>
            <person name="Pinto D."/>
            <person name="Vollmers J."/>
            <person name="Rivas-Marin E."/>
            <person name="Kohn T."/>
            <person name="Peeters S.H."/>
            <person name="Heuer A."/>
            <person name="Rast P."/>
            <person name="Oberbeckmann S."/>
            <person name="Bunk B."/>
            <person name="Jeske O."/>
            <person name="Meyerdierks A."/>
            <person name="Storesund J.E."/>
            <person name="Kallscheuer N."/>
            <person name="Luecker S."/>
            <person name="Lage O.M."/>
            <person name="Pohl T."/>
            <person name="Merkel B.J."/>
            <person name="Hornburger P."/>
            <person name="Mueller R.-W."/>
            <person name="Bruemmer F."/>
            <person name="Labrenz M."/>
            <person name="Spormann A.M."/>
            <person name="Op Den Camp H."/>
            <person name="Overmann J."/>
            <person name="Amann R."/>
            <person name="Jetten M.S.M."/>
            <person name="Mascher T."/>
            <person name="Medema M.H."/>
            <person name="Devos D.P."/>
            <person name="Kaster A.-K."/>
            <person name="Ovreas L."/>
            <person name="Rohde M."/>
            <person name="Galperin M.Y."/>
            <person name="Jogler C."/>
        </authorList>
    </citation>
    <scope>NUCLEOTIDE SEQUENCE [LARGE SCALE GENOMIC DNA]</scope>
    <source>
        <strain evidence="7 8">CA85</strain>
    </source>
</reference>
<dbReference type="Gene3D" id="3.40.50.300">
    <property type="entry name" value="P-loop containing nucleotide triphosphate hydrolases"/>
    <property type="match status" value="1"/>
</dbReference>
<dbReference type="GO" id="GO:0016757">
    <property type="term" value="F:glycosyltransferase activity"/>
    <property type="evidence" value="ECO:0007669"/>
    <property type="project" value="UniProtKB-KW"/>
</dbReference>
<feature type="domain" description="O-GlcNAc transferase C-terminal" evidence="6">
    <location>
        <begin position="504"/>
        <end position="659"/>
    </location>
</feature>
<dbReference type="SUPFAM" id="SSF48452">
    <property type="entry name" value="TPR-like"/>
    <property type="match status" value="1"/>
</dbReference>
<dbReference type="Gene3D" id="1.25.40.10">
    <property type="entry name" value="Tetratricopeptide repeat domain"/>
    <property type="match status" value="1"/>
</dbReference>
<dbReference type="Proteomes" id="UP000318053">
    <property type="component" value="Unassembled WGS sequence"/>
</dbReference>
<accession>A0A5C5WZR8</accession>
<protein>
    <recommendedName>
        <fullName evidence="6">O-GlcNAc transferase C-terminal domain-containing protein</fullName>
    </recommendedName>
</protein>
<dbReference type="PANTHER" id="PTHR44835">
    <property type="entry name" value="UDP-N-ACETYLGLUCOSAMINE--PEPTIDE N-ACETYLGLUCOSAMINYLTRANSFERASE SPINDLY-RELATED"/>
    <property type="match status" value="1"/>
</dbReference>
<dbReference type="InterPro" id="IPR029489">
    <property type="entry name" value="OGT/SEC/SPY_C"/>
</dbReference>
<dbReference type="SUPFAM" id="SSF52540">
    <property type="entry name" value="P-loop containing nucleoside triphosphate hydrolases"/>
    <property type="match status" value="1"/>
</dbReference>
<name>A0A5C5WZR8_9BACT</name>
<keyword evidence="2" id="KW-0328">Glycosyltransferase</keyword>
<sequence length="867" mass="97397">MENVCLLSEISPGGTDRFNPLWQAAHWHGLMEQAEVQKIPPGNKKLFRSAMNLIAQRASDRGMTLVVRDWSHVDWIGFPFTQPTMKSAWDTFSSSARAASEELADQEKDLNRGNQRVPPDCAFDKKECLVGNEWWMARCATVRHPVDQFLVSKRMEALGAVWDDGLIWRGMRAFAEHVQAMPWVRYEDFLHCPGTALRKICDVLGFPYDDRWRQRWQSYDKITGAAAKRERGVIAPKPREAVDPEFWKSLRHNDDFFATLELLGYPTPEPLRGRWYAGAAGIGSPSGAIVAPSQRLPATCSKAIQADSASVQPILGESQSARTSRVRSDRPTDWDEAVVQARQAFEESSGDVESTLRLAEALGWIGQVDEAADLLLKRMNASKGVSQHPAAISVRLFSATCDMLDRGERKYESIPIRRRWAQVDPRHQGNLFQLSILLAGVGETDESISYCRQLLRTDARHTGAAANYLLYMNYSDRYSAAEISNEHFRIGMHFTQPSDAVPTRPRMAAERVRVGYLGSDFYTHPVGKIILPILQSHDRQRCEINVYHDGKISDATTHEINESVDYFTNVHGWSGDRLSESVRKDELDVLVDLGGYTGGANRLKLLARRLAPVQASFLGYPHTSAIPAMDYRLTDRFADPPGLTDHLYGEQLVWLEHAHLAWRPYEIAQDISPVLGKQPVLGVFNNVAKISPAAIAAYAQILKRVPQASILFKYGDRFGVSILRDRYRQAFAAHGVPPHRLQFRTRAETLQEHLQTMANVDLALDAFPYQGTMTSLECLCVGTPIISCCGDYYAHRATSAMFIRMGLQELVADDSDEYVEIAVELLHDREGLKGLRAEVWNRFHHGALTNPHGLAGELESTFAGWVR</sequence>
<dbReference type="Gene3D" id="3.40.50.2000">
    <property type="entry name" value="Glycogen Phosphorylase B"/>
    <property type="match status" value="1"/>
</dbReference>
<evidence type="ECO:0000256" key="1">
    <source>
        <dbReference type="ARBA" id="ARBA00004922"/>
    </source>
</evidence>
<dbReference type="InterPro" id="IPR027417">
    <property type="entry name" value="P-loop_NTPase"/>
</dbReference>
<keyword evidence="3" id="KW-0808">Transferase</keyword>
<evidence type="ECO:0000259" key="6">
    <source>
        <dbReference type="Pfam" id="PF13844"/>
    </source>
</evidence>
<keyword evidence="5" id="KW-0802">TPR repeat</keyword>
<keyword evidence="4" id="KW-0677">Repeat</keyword>
<keyword evidence="8" id="KW-1185">Reference proteome</keyword>
<dbReference type="PANTHER" id="PTHR44835:SF1">
    <property type="entry name" value="PROTEIN O-GLCNAC TRANSFERASE"/>
    <property type="match status" value="1"/>
</dbReference>
<dbReference type="InterPro" id="IPR011990">
    <property type="entry name" value="TPR-like_helical_dom_sf"/>
</dbReference>
<evidence type="ECO:0000256" key="5">
    <source>
        <dbReference type="ARBA" id="ARBA00022803"/>
    </source>
</evidence>
<dbReference type="Gene3D" id="3.40.50.11380">
    <property type="match status" value="1"/>
</dbReference>
<comment type="pathway">
    <text evidence="1">Protein modification; protein glycosylation.</text>
</comment>
<dbReference type="InterPro" id="IPR051939">
    <property type="entry name" value="Glycosyltr_41/O-GlcNAc_trsf"/>
</dbReference>
<comment type="caution">
    <text evidence="7">The sequence shown here is derived from an EMBL/GenBank/DDBJ whole genome shotgun (WGS) entry which is preliminary data.</text>
</comment>
<evidence type="ECO:0000313" key="8">
    <source>
        <dbReference type="Proteomes" id="UP000318053"/>
    </source>
</evidence>
<dbReference type="AlphaFoldDB" id="A0A5C5WZR8"/>
<evidence type="ECO:0000256" key="2">
    <source>
        <dbReference type="ARBA" id="ARBA00022676"/>
    </source>
</evidence>
<gene>
    <name evidence="7" type="ORF">CA85_49560</name>
</gene>
<evidence type="ECO:0000313" key="7">
    <source>
        <dbReference type="EMBL" id="TWT55383.1"/>
    </source>
</evidence>
<evidence type="ECO:0000256" key="4">
    <source>
        <dbReference type="ARBA" id="ARBA00022737"/>
    </source>
</evidence>
<organism evidence="7 8">
    <name type="scientific">Allorhodopirellula solitaria</name>
    <dbReference type="NCBI Taxonomy" id="2527987"/>
    <lineage>
        <taxon>Bacteria</taxon>
        <taxon>Pseudomonadati</taxon>
        <taxon>Planctomycetota</taxon>
        <taxon>Planctomycetia</taxon>
        <taxon>Pirellulales</taxon>
        <taxon>Pirellulaceae</taxon>
        <taxon>Allorhodopirellula</taxon>
    </lineage>
</organism>
<proteinExistence type="predicted"/>
<dbReference type="Pfam" id="PF13844">
    <property type="entry name" value="Glyco_transf_41"/>
    <property type="match status" value="2"/>
</dbReference>
<dbReference type="EMBL" id="SJPK01000026">
    <property type="protein sequence ID" value="TWT55383.1"/>
    <property type="molecule type" value="Genomic_DNA"/>
</dbReference>